<dbReference type="AlphaFoldDB" id="A0AAW0CZH4"/>
<dbReference type="InterPro" id="IPR000254">
    <property type="entry name" value="CBD"/>
</dbReference>
<evidence type="ECO:0000256" key="2">
    <source>
        <dbReference type="ARBA" id="ARBA00022729"/>
    </source>
</evidence>
<dbReference type="GO" id="GO:0005975">
    <property type="term" value="P:carbohydrate metabolic process"/>
    <property type="evidence" value="ECO:0007669"/>
    <property type="project" value="InterPro"/>
</dbReference>
<dbReference type="GO" id="GO:0052689">
    <property type="term" value="F:carboxylic ester hydrolase activity"/>
    <property type="evidence" value="ECO:0007669"/>
    <property type="project" value="UniProtKB-KW"/>
</dbReference>
<dbReference type="InterPro" id="IPR029058">
    <property type="entry name" value="AB_hydrolase_fold"/>
</dbReference>
<evidence type="ECO:0000256" key="1">
    <source>
        <dbReference type="ARBA" id="ARBA00022487"/>
    </source>
</evidence>
<proteinExistence type="predicted"/>
<reference evidence="7 8" key="1">
    <citation type="submission" date="2024-01" db="EMBL/GenBank/DDBJ databases">
        <title>A draft genome for a cacao thread blight-causing isolate of Paramarasmius palmivorus.</title>
        <authorList>
            <person name="Baruah I.K."/>
            <person name="Bukari Y."/>
            <person name="Amoako-Attah I."/>
            <person name="Meinhardt L.W."/>
            <person name="Bailey B.A."/>
            <person name="Cohen S.P."/>
        </authorList>
    </citation>
    <scope>NUCLEOTIDE SEQUENCE [LARGE SCALE GENOMIC DNA]</scope>
    <source>
        <strain evidence="7 8">GH-12</strain>
    </source>
</reference>
<sequence length="393" mass="41136">MLFKSFSSLLLGAVGALAAAGQLQQVSNFGSNPTGVQMWLYKPAQLANPLPLIVALHACQGSAQAWFGGTGFANAADQKGFIVIYPDAPDPGGCWDVHTDATLKHDAGGDSLGVASMVRYAIKTYGVDPNLVFVQGGSSGAMMTNVMLGAYPDLFKAGVAVSGVPYGCFKGSGLWNVDCANGRIVKTPQEWASDILDILALVQSSNSGMARSTALCFHLPYAWLNMFTSDDILHTPNFWEEIKQWTNVFGVSQTPTANQTNSPLQRFSRASFGSNVQAILGQGYGHNVPDRTADYLEWFGLTNAKPGTWTPPGGSSPPTTTSAGGSTPTNPPTGGGGTGTAAHWAQCGGLGWTGPTGNSFSPLLGGLRANSLLKACESPYTCVAQNAYYSQCV</sequence>
<evidence type="ECO:0000256" key="5">
    <source>
        <dbReference type="SAM" id="SignalP"/>
    </source>
</evidence>
<dbReference type="Pfam" id="PF10503">
    <property type="entry name" value="Esterase_PHB"/>
    <property type="match status" value="1"/>
</dbReference>
<keyword evidence="2 5" id="KW-0732">Signal</keyword>
<keyword evidence="8" id="KW-1185">Reference proteome</keyword>
<evidence type="ECO:0000259" key="6">
    <source>
        <dbReference type="PROSITE" id="PS51164"/>
    </source>
</evidence>
<comment type="caution">
    <text evidence="7">The sequence shown here is derived from an EMBL/GenBank/DDBJ whole genome shotgun (WGS) entry which is preliminary data.</text>
</comment>
<evidence type="ECO:0000313" key="7">
    <source>
        <dbReference type="EMBL" id="KAK7043627.1"/>
    </source>
</evidence>
<dbReference type="PANTHER" id="PTHR43037:SF5">
    <property type="entry name" value="FERULOYL ESTERASE"/>
    <property type="match status" value="1"/>
</dbReference>
<feature type="domain" description="CBM1" evidence="6">
    <location>
        <begin position="339"/>
        <end position="393"/>
    </location>
</feature>
<feature type="chain" id="PRO_5043642697" description="CBM1 domain-containing protein" evidence="5">
    <location>
        <begin position="19"/>
        <end position="393"/>
    </location>
</feature>
<accession>A0AAW0CZH4</accession>
<dbReference type="SUPFAM" id="SSF53474">
    <property type="entry name" value="alpha/beta-Hydrolases"/>
    <property type="match status" value="2"/>
</dbReference>
<dbReference type="Gene3D" id="3.40.50.1820">
    <property type="entry name" value="alpha/beta hydrolase"/>
    <property type="match status" value="1"/>
</dbReference>
<evidence type="ECO:0000256" key="3">
    <source>
        <dbReference type="ARBA" id="ARBA00022801"/>
    </source>
</evidence>
<name>A0AAW0CZH4_9AGAR</name>
<dbReference type="InterPro" id="IPR050955">
    <property type="entry name" value="Plant_Biomass_Hydrol_Est"/>
</dbReference>
<dbReference type="EMBL" id="JAYKXP010000028">
    <property type="protein sequence ID" value="KAK7043627.1"/>
    <property type="molecule type" value="Genomic_DNA"/>
</dbReference>
<dbReference type="Proteomes" id="UP001383192">
    <property type="component" value="Unassembled WGS sequence"/>
</dbReference>
<feature type="region of interest" description="Disordered" evidence="4">
    <location>
        <begin position="306"/>
        <end position="341"/>
    </location>
</feature>
<feature type="signal peptide" evidence="5">
    <location>
        <begin position="1"/>
        <end position="18"/>
    </location>
</feature>
<dbReference type="SMART" id="SM00236">
    <property type="entry name" value="fCBD"/>
    <property type="match status" value="1"/>
</dbReference>
<dbReference type="GO" id="GO:0005576">
    <property type="term" value="C:extracellular region"/>
    <property type="evidence" value="ECO:0007669"/>
    <property type="project" value="InterPro"/>
</dbReference>
<dbReference type="PROSITE" id="PS51164">
    <property type="entry name" value="CBM1_2"/>
    <property type="match status" value="1"/>
</dbReference>
<keyword evidence="3" id="KW-0378">Hydrolase</keyword>
<gene>
    <name evidence="7" type="ORF">VNI00_008238</name>
</gene>
<keyword evidence="1" id="KW-0719">Serine esterase</keyword>
<dbReference type="GO" id="GO:0030248">
    <property type="term" value="F:cellulose binding"/>
    <property type="evidence" value="ECO:0007669"/>
    <property type="project" value="InterPro"/>
</dbReference>
<dbReference type="PANTHER" id="PTHR43037">
    <property type="entry name" value="UNNAMED PRODUCT-RELATED"/>
    <property type="match status" value="1"/>
</dbReference>
<organism evidence="7 8">
    <name type="scientific">Paramarasmius palmivorus</name>
    <dbReference type="NCBI Taxonomy" id="297713"/>
    <lineage>
        <taxon>Eukaryota</taxon>
        <taxon>Fungi</taxon>
        <taxon>Dikarya</taxon>
        <taxon>Basidiomycota</taxon>
        <taxon>Agaricomycotina</taxon>
        <taxon>Agaricomycetes</taxon>
        <taxon>Agaricomycetidae</taxon>
        <taxon>Agaricales</taxon>
        <taxon>Marasmiineae</taxon>
        <taxon>Marasmiaceae</taxon>
        <taxon>Paramarasmius</taxon>
    </lineage>
</organism>
<feature type="compositionally biased region" description="Low complexity" evidence="4">
    <location>
        <begin position="306"/>
        <end position="328"/>
    </location>
</feature>
<dbReference type="InterPro" id="IPR010126">
    <property type="entry name" value="Esterase_phb"/>
</dbReference>
<evidence type="ECO:0000256" key="4">
    <source>
        <dbReference type="SAM" id="MobiDB-lite"/>
    </source>
</evidence>
<protein>
    <recommendedName>
        <fullName evidence="6">CBM1 domain-containing protein</fullName>
    </recommendedName>
</protein>
<evidence type="ECO:0000313" key="8">
    <source>
        <dbReference type="Proteomes" id="UP001383192"/>
    </source>
</evidence>